<evidence type="ECO:0008006" key="4">
    <source>
        <dbReference type="Google" id="ProtNLM"/>
    </source>
</evidence>
<feature type="transmembrane region" description="Helical" evidence="1">
    <location>
        <begin position="434"/>
        <end position="451"/>
    </location>
</feature>
<feature type="transmembrane region" description="Helical" evidence="1">
    <location>
        <begin position="66"/>
        <end position="85"/>
    </location>
</feature>
<feature type="transmembrane region" description="Helical" evidence="1">
    <location>
        <begin position="187"/>
        <end position="211"/>
    </location>
</feature>
<gene>
    <name evidence="2" type="ORF">GRQ65_19655</name>
</gene>
<dbReference type="Proteomes" id="UP000473325">
    <property type="component" value="Unassembled WGS sequence"/>
</dbReference>
<protein>
    <recommendedName>
        <fullName evidence="4">Dolichyl-phosphate-mannose-protein mannosyltransferase</fullName>
    </recommendedName>
</protein>
<feature type="transmembrane region" description="Helical" evidence="1">
    <location>
        <begin position="223"/>
        <end position="249"/>
    </location>
</feature>
<keyword evidence="1" id="KW-0812">Transmembrane</keyword>
<feature type="transmembrane region" description="Helical" evidence="1">
    <location>
        <begin position="301"/>
        <end position="323"/>
    </location>
</feature>
<evidence type="ECO:0000313" key="3">
    <source>
        <dbReference type="Proteomes" id="UP000473325"/>
    </source>
</evidence>
<dbReference type="EMBL" id="WUEK01000015">
    <property type="protein sequence ID" value="MXG91762.1"/>
    <property type="molecule type" value="Genomic_DNA"/>
</dbReference>
<keyword evidence="1" id="KW-0472">Membrane</keyword>
<feature type="transmembrane region" description="Helical" evidence="1">
    <location>
        <begin position="343"/>
        <end position="363"/>
    </location>
</feature>
<sequence>MDAGAATDPRAVPRALPWLGLAVAVVLLSLAFSLPHLIGWEVASRAPRNASPDEVPPLHGLWRPKLFGPGTVPAVLIAVLGWRYGADLAQRLSWPRLLAAAYAGSLGWLLSLAFVDGTSGISRVLGNPYEYLRTARDVGSVHQLLETYVSRVPIDSPDNWPTHVAGHPPAALLFFVGLVRVGLGGDFAAGMVVTVLAATTVVAVLVTLRALGAEDAARRAAPFLVLTPAAVFMAVSADALFGAVMAWGLACLALSTRSGRLWWAVPAGLLLGTGVMMSYGMPLMGLVAVAVLVAGRAWRPLPVAAVAALAVVLGFAAFGFSWWEAYPVLHDRYWAGIAKDRPLAYWAWGNIALFTIIAGPLLFSGVLSAAATARDAARRSTSRVVLLLAAAGVLVVVAADASGMSKAEVERIWVPFVPWVTLAYVFLPPRWQRVGLGLQVLTAVVVQHLFYTAW</sequence>
<dbReference type="AlphaFoldDB" id="A0A6L7F3F4"/>
<feature type="transmembrane region" description="Helical" evidence="1">
    <location>
        <begin position="261"/>
        <end position="294"/>
    </location>
</feature>
<feature type="transmembrane region" description="Helical" evidence="1">
    <location>
        <begin position="384"/>
        <end position="405"/>
    </location>
</feature>
<feature type="transmembrane region" description="Helical" evidence="1">
    <location>
        <begin position="18"/>
        <end position="38"/>
    </location>
</feature>
<evidence type="ECO:0000256" key="1">
    <source>
        <dbReference type="SAM" id="Phobius"/>
    </source>
</evidence>
<comment type="caution">
    <text evidence="2">The sequence shown here is derived from an EMBL/GenBank/DDBJ whole genome shotgun (WGS) entry which is preliminary data.</text>
</comment>
<keyword evidence="1" id="KW-1133">Transmembrane helix</keyword>
<feature type="transmembrane region" description="Helical" evidence="1">
    <location>
        <begin position="97"/>
        <end position="115"/>
    </location>
</feature>
<feature type="transmembrane region" description="Helical" evidence="1">
    <location>
        <begin position="411"/>
        <end position="427"/>
    </location>
</feature>
<evidence type="ECO:0000313" key="2">
    <source>
        <dbReference type="EMBL" id="MXG91762.1"/>
    </source>
</evidence>
<name>A0A6L7F3F4_9ACTN</name>
<reference evidence="2 3" key="1">
    <citation type="submission" date="2019-12" db="EMBL/GenBank/DDBJ databases">
        <authorList>
            <person name="Kun Z."/>
        </authorList>
    </citation>
    <scope>NUCLEOTIDE SEQUENCE [LARGE SCALE GENOMIC DNA]</scope>
    <source>
        <strain evidence="2 3">YIM 123512</strain>
    </source>
</reference>
<proteinExistence type="predicted"/>
<keyword evidence="3" id="KW-1185">Reference proteome</keyword>
<accession>A0A6L7F3F4</accession>
<organism evidence="2 3">
    <name type="scientific">Nocardioides flavescens</name>
    <dbReference type="NCBI Taxonomy" id="2691959"/>
    <lineage>
        <taxon>Bacteria</taxon>
        <taxon>Bacillati</taxon>
        <taxon>Actinomycetota</taxon>
        <taxon>Actinomycetes</taxon>
        <taxon>Propionibacteriales</taxon>
        <taxon>Nocardioidaceae</taxon>
        <taxon>Nocardioides</taxon>
    </lineage>
</organism>